<evidence type="ECO:0000256" key="1">
    <source>
        <dbReference type="SAM" id="MobiDB-lite"/>
    </source>
</evidence>
<keyword evidence="3" id="KW-1185">Reference proteome</keyword>
<protein>
    <submittedName>
        <fullName evidence="2">Uncharacterized protein</fullName>
    </submittedName>
</protein>
<name>A0A1J7IQ48_9PEZI</name>
<accession>A0A1J7IQ48</accession>
<evidence type="ECO:0000313" key="3">
    <source>
        <dbReference type="Proteomes" id="UP000182658"/>
    </source>
</evidence>
<evidence type="ECO:0000313" key="2">
    <source>
        <dbReference type="EMBL" id="OIW29485.1"/>
    </source>
</evidence>
<reference evidence="2 3" key="1">
    <citation type="submission" date="2016-10" db="EMBL/GenBank/DDBJ databases">
        <title>Draft genome sequence of Coniochaeta ligniaria NRRL30616, a lignocellulolytic fungus for bioabatement of inhibitors in plant biomass hydrolysates.</title>
        <authorList>
            <consortium name="DOE Joint Genome Institute"/>
            <person name="Jimenez D.J."/>
            <person name="Hector R.E."/>
            <person name="Riley R."/>
            <person name="Sun H."/>
            <person name="Grigoriev I.V."/>
            <person name="Van Elsas J.D."/>
            <person name="Nichols N.N."/>
        </authorList>
    </citation>
    <scope>NUCLEOTIDE SEQUENCE [LARGE SCALE GENOMIC DNA]</scope>
    <source>
        <strain evidence="2 3">NRRL 30616</strain>
    </source>
</reference>
<dbReference type="InParanoid" id="A0A1J7IQ48"/>
<dbReference type="Proteomes" id="UP000182658">
    <property type="component" value="Unassembled WGS sequence"/>
</dbReference>
<sequence length="197" mass="22334">MAKDLARGHRICRSPTPATNQRNLNRPPNPYSAWCHLTFSEPPVCGEKPKVKKRLGRRCDFRPLGWDHLSPATCTKSIDLLDHHGRTLMRSDMVCALTARYLHTNGDYCWFLVLFSTHTYEFEVVVLTDTRTTWLQAIIGPRLLVLQPSVSSTKICYIIRLKANLVISLGREVSDVCWSLASCDTVLSPTKALNHSR</sequence>
<dbReference type="AlphaFoldDB" id="A0A1J7IQ48"/>
<organism evidence="2 3">
    <name type="scientific">Coniochaeta ligniaria NRRL 30616</name>
    <dbReference type="NCBI Taxonomy" id="1408157"/>
    <lineage>
        <taxon>Eukaryota</taxon>
        <taxon>Fungi</taxon>
        <taxon>Dikarya</taxon>
        <taxon>Ascomycota</taxon>
        <taxon>Pezizomycotina</taxon>
        <taxon>Sordariomycetes</taxon>
        <taxon>Sordariomycetidae</taxon>
        <taxon>Coniochaetales</taxon>
        <taxon>Coniochaetaceae</taxon>
        <taxon>Coniochaeta</taxon>
    </lineage>
</organism>
<dbReference type="EMBL" id="KV875097">
    <property type="protein sequence ID" value="OIW29485.1"/>
    <property type="molecule type" value="Genomic_DNA"/>
</dbReference>
<feature type="region of interest" description="Disordered" evidence="1">
    <location>
        <begin position="1"/>
        <end position="25"/>
    </location>
</feature>
<proteinExistence type="predicted"/>
<feature type="compositionally biased region" description="Polar residues" evidence="1">
    <location>
        <begin position="16"/>
        <end position="25"/>
    </location>
</feature>
<gene>
    <name evidence="2" type="ORF">CONLIGDRAFT_330695</name>
</gene>